<feature type="signal peptide" evidence="3">
    <location>
        <begin position="1"/>
        <end position="28"/>
    </location>
</feature>
<dbReference type="Proteomes" id="UP000612956">
    <property type="component" value="Unassembled WGS sequence"/>
</dbReference>
<reference evidence="4" key="1">
    <citation type="journal article" date="2014" name="Int. J. Syst. Evol. Microbiol.">
        <title>Complete genome sequence of Corynebacterium casei LMG S-19264T (=DSM 44701T), isolated from a smear-ripened cheese.</title>
        <authorList>
            <consortium name="US DOE Joint Genome Institute (JGI-PGF)"/>
            <person name="Walter F."/>
            <person name="Albersmeier A."/>
            <person name="Kalinowski J."/>
            <person name="Ruckert C."/>
        </authorList>
    </citation>
    <scope>NUCLEOTIDE SEQUENCE</scope>
    <source>
        <strain evidence="4">CGMCC 4.7278</strain>
    </source>
</reference>
<protein>
    <recommendedName>
        <fullName evidence="6">Glycoprotein</fullName>
    </recommendedName>
</protein>
<dbReference type="RefSeq" id="WP_188829301.1">
    <property type="nucleotide sequence ID" value="NZ_BMMW01000002.1"/>
</dbReference>
<dbReference type="Pfam" id="PF19516">
    <property type="entry name" value="DUF6049"/>
    <property type="match status" value="2"/>
</dbReference>
<keyword evidence="2" id="KW-0472">Membrane</keyword>
<dbReference type="AlphaFoldDB" id="A0A917QKC0"/>
<evidence type="ECO:0000313" key="4">
    <source>
        <dbReference type="EMBL" id="GGK54511.1"/>
    </source>
</evidence>
<keyword evidence="2" id="KW-0812">Transmembrane</keyword>
<gene>
    <name evidence="4" type="ORF">GCM10011591_27920</name>
</gene>
<keyword evidence="3" id="KW-0732">Signal</keyword>
<evidence type="ECO:0000313" key="5">
    <source>
        <dbReference type="Proteomes" id="UP000612956"/>
    </source>
</evidence>
<dbReference type="InterPro" id="IPR046112">
    <property type="entry name" value="DUF6049"/>
</dbReference>
<comment type="caution">
    <text evidence="4">The sequence shown here is derived from an EMBL/GenBank/DDBJ whole genome shotgun (WGS) entry which is preliminary data.</text>
</comment>
<evidence type="ECO:0000256" key="3">
    <source>
        <dbReference type="SAM" id="SignalP"/>
    </source>
</evidence>
<feature type="transmembrane region" description="Helical" evidence="2">
    <location>
        <begin position="761"/>
        <end position="781"/>
    </location>
</feature>
<feature type="region of interest" description="Disordered" evidence="1">
    <location>
        <begin position="401"/>
        <end position="420"/>
    </location>
</feature>
<keyword evidence="2" id="KW-1133">Transmembrane helix</keyword>
<evidence type="ECO:0008006" key="6">
    <source>
        <dbReference type="Google" id="ProtNLM"/>
    </source>
</evidence>
<dbReference type="EMBL" id="BMMW01000002">
    <property type="protein sequence ID" value="GGK54511.1"/>
    <property type="molecule type" value="Genomic_DNA"/>
</dbReference>
<proteinExistence type="predicted"/>
<evidence type="ECO:0000256" key="2">
    <source>
        <dbReference type="SAM" id="Phobius"/>
    </source>
</evidence>
<name>A0A917QKC0_9NOCA</name>
<sequence length="802" mass="84269">MTGGLLRLLTAVLTMLVFVSLPATVAHAQPGGSGTQPKFLKLTLDTVAPGTVTTSSDPVLTVSGTVTNIGDRVVDDVSVRIQRGAPVTSPSGLRSALRLDQINYEIAGPFQDVAQQLSPGQRKQFSVRIALRGSPATSLGLTDPGVYPLLLNVNGEPAYGTQARLDDARFLLPVLGLPPAPEGSGAVMEAVGAPPGATPVATTMMWPLADRPRMVAGKPGSLNGQVELIDDELAASLGKGGRLEQLIAALEAFAPAPGRERGVASSVCIAVDPDLVSTVQTMTHGYRVLASPSDPGGATREGAGAANAQAWLDRLRALTASMCTVALPYGQVDLTSLAAVNDEGLSARALLAPADVVDAILGIRSLRGVSLPDSGSIDDSAGKLIRAHGYSTAVLASTAVSSDGPHAESESALTSAPTTFAPGTVVGGELPAPDVVRVPTVAAEPVVEQVDPALRVATFDIWAATALAAVGSNPPTPSFTPSKVRFDVTNDSRAARLQDALAALTWTALNPQPDHPRSQLLMPPQQWSASREEGVALLKQIELLTRNGLAAPRAFADLVAQPPAPQPFTLEYLPRVAHDAPPESFIEPIRYQAARVTDLQRALVELPESELTPMRFLTPVREDLLRALTLSDRRGDDKTLADQYGQRRIDQVTKELDQMFASVSVLPPGGVYTLASEQSPLLLVARNELPVAIRVLFKIEAPAETNITDIGEQLLPPSGTRSFQIPTEVSDSRSLVIPISLTTPNGIALGEPTQVSVRSNAYGQALAIMTACAAILLLLLAGRRLLRRFRGQPDPADQRIDG</sequence>
<reference evidence="4" key="2">
    <citation type="submission" date="2020-09" db="EMBL/GenBank/DDBJ databases">
        <authorList>
            <person name="Sun Q."/>
            <person name="Zhou Y."/>
        </authorList>
    </citation>
    <scope>NUCLEOTIDE SEQUENCE</scope>
    <source>
        <strain evidence="4">CGMCC 4.7278</strain>
    </source>
</reference>
<keyword evidence="5" id="KW-1185">Reference proteome</keyword>
<evidence type="ECO:0000256" key="1">
    <source>
        <dbReference type="SAM" id="MobiDB-lite"/>
    </source>
</evidence>
<organism evidence="4 5">
    <name type="scientific">Nocardia camponoti</name>
    <dbReference type="NCBI Taxonomy" id="1616106"/>
    <lineage>
        <taxon>Bacteria</taxon>
        <taxon>Bacillati</taxon>
        <taxon>Actinomycetota</taxon>
        <taxon>Actinomycetes</taxon>
        <taxon>Mycobacteriales</taxon>
        <taxon>Nocardiaceae</taxon>
        <taxon>Nocardia</taxon>
    </lineage>
</organism>
<feature type="chain" id="PRO_5037379728" description="Glycoprotein" evidence="3">
    <location>
        <begin position="29"/>
        <end position="802"/>
    </location>
</feature>
<accession>A0A917QKC0</accession>